<feature type="region of interest" description="Disordered" evidence="1">
    <location>
        <begin position="1"/>
        <end position="20"/>
    </location>
</feature>
<dbReference type="HOGENOM" id="CLU_3015976_0_0_1"/>
<gene>
    <name evidence="2" type="ORF">MYCGRDRAFT_80173</name>
</gene>
<dbReference type="RefSeq" id="XP_003854225.1">
    <property type="nucleotide sequence ID" value="XM_003854177.1"/>
</dbReference>
<dbReference type="Proteomes" id="UP000008062">
    <property type="component" value="Chromosome 3"/>
</dbReference>
<keyword evidence="3" id="KW-1185">Reference proteome</keyword>
<protein>
    <submittedName>
        <fullName evidence="2">Uncharacterized protein</fullName>
    </submittedName>
</protein>
<accession>F9X6G7</accession>
<reference evidence="2 3" key="1">
    <citation type="journal article" date="2011" name="PLoS Genet.">
        <title>Finished genome of the fungal wheat pathogen Mycosphaerella graminicola reveals dispensome structure, chromosome plasticity, and stealth pathogenesis.</title>
        <authorList>
            <person name="Goodwin S.B."/>
            <person name="Ben M'barek S."/>
            <person name="Dhillon B."/>
            <person name="Wittenberg A.H.J."/>
            <person name="Crane C.F."/>
            <person name="Hane J.K."/>
            <person name="Foster A.J."/>
            <person name="Van der Lee T.A.J."/>
            <person name="Grimwood J."/>
            <person name="Aerts A."/>
            <person name="Antoniw J."/>
            <person name="Bailey A."/>
            <person name="Bluhm B."/>
            <person name="Bowler J."/>
            <person name="Bristow J."/>
            <person name="van der Burgt A."/>
            <person name="Canto-Canche B."/>
            <person name="Churchill A.C.L."/>
            <person name="Conde-Ferraez L."/>
            <person name="Cools H.J."/>
            <person name="Coutinho P.M."/>
            <person name="Csukai M."/>
            <person name="Dehal P."/>
            <person name="De Wit P."/>
            <person name="Donzelli B."/>
            <person name="van de Geest H.C."/>
            <person name="van Ham R.C.H.J."/>
            <person name="Hammond-Kosack K.E."/>
            <person name="Henrissat B."/>
            <person name="Kilian A."/>
            <person name="Kobayashi A.K."/>
            <person name="Koopmann E."/>
            <person name="Kourmpetis Y."/>
            <person name="Kuzniar A."/>
            <person name="Lindquist E."/>
            <person name="Lombard V."/>
            <person name="Maliepaard C."/>
            <person name="Martins N."/>
            <person name="Mehrabi R."/>
            <person name="Nap J.P.H."/>
            <person name="Ponomarenko A."/>
            <person name="Rudd J.J."/>
            <person name="Salamov A."/>
            <person name="Schmutz J."/>
            <person name="Schouten H.J."/>
            <person name="Shapiro H."/>
            <person name="Stergiopoulos I."/>
            <person name="Torriani S.F.F."/>
            <person name="Tu H."/>
            <person name="de Vries R.P."/>
            <person name="Waalwijk C."/>
            <person name="Ware S.B."/>
            <person name="Wiebenga A."/>
            <person name="Zwiers L.-H."/>
            <person name="Oliver R.P."/>
            <person name="Grigoriev I.V."/>
            <person name="Kema G.H.J."/>
        </authorList>
    </citation>
    <scope>NUCLEOTIDE SEQUENCE [LARGE SCALE GENOMIC DNA]</scope>
    <source>
        <strain evidence="3">CBS 115943 / IPO323</strain>
    </source>
</reference>
<organism evidence="2 3">
    <name type="scientific">Zymoseptoria tritici (strain CBS 115943 / IPO323)</name>
    <name type="common">Speckled leaf blotch fungus</name>
    <name type="synonym">Septoria tritici</name>
    <dbReference type="NCBI Taxonomy" id="336722"/>
    <lineage>
        <taxon>Eukaryota</taxon>
        <taxon>Fungi</taxon>
        <taxon>Dikarya</taxon>
        <taxon>Ascomycota</taxon>
        <taxon>Pezizomycotina</taxon>
        <taxon>Dothideomycetes</taxon>
        <taxon>Dothideomycetidae</taxon>
        <taxon>Mycosphaerellales</taxon>
        <taxon>Mycosphaerellaceae</taxon>
        <taxon>Zymoseptoria</taxon>
    </lineage>
</organism>
<dbReference type="InParanoid" id="F9X6G7"/>
<sequence length="56" mass="6226">MSRIEHGEDENACADPRRKHPEPIHIPGNFCLSDPDSCLLVAMCLRQAVGPRIEAE</sequence>
<proteinExistence type="predicted"/>
<evidence type="ECO:0000313" key="2">
    <source>
        <dbReference type="EMBL" id="EGP89201.1"/>
    </source>
</evidence>
<dbReference type="EMBL" id="CM001198">
    <property type="protein sequence ID" value="EGP89201.1"/>
    <property type="molecule type" value="Genomic_DNA"/>
</dbReference>
<dbReference type="AlphaFoldDB" id="F9X6G7"/>
<evidence type="ECO:0000313" key="3">
    <source>
        <dbReference type="Proteomes" id="UP000008062"/>
    </source>
</evidence>
<dbReference type="KEGG" id="ztr:MYCGRDRAFT_80173"/>
<dbReference type="GeneID" id="13404566"/>
<name>F9X6G7_ZYMTI</name>
<evidence type="ECO:0000256" key="1">
    <source>
        <dbReference type="SAM" id="MobiDB-lite"/>
    </source>
</evidence>